<dbReference type="Pfam" id="PF07690">
    <property type="entry name" value="MFS_1"/>
    <property type="match status" value="1"/>
</dbReference>
<evidence type="ECO:0000256" key="4">
    <source>
        <dbReference type="ARBA" id="ARBA00023136"/>
    </source>
</evidence>
<keyword evidence="4 5" id="KW-0472">Membrane</keyword>
<dbReference type="EMBL" id="LDTZ01000017">
    <property type="protein sequence ID" value="KNA91056.1"/>
    <property type="molecule type" value="Genomic_DNA"/>
</dbReference>
<evidence type="ECO:0000313" key="7">
    <source>
        <dbReference type="EMBL" id="KNA91056.1"/>
    </source>
</evidence>
<feature type="transmembrane region" description="Helical" evidence="5">
    <location>
        <begin position="438"/>
        <end position="458"/>
    </location>
</feature>
<feature type="transmembrane region" description="Helical" evidence="5">
    <location>
        <begin position="170"/>
        <end position="190"/>
    </location>
</feature>
<dbReference type="RefSeq" id="WP_049699229.1">
    <property type="nucleotide sequence ID" value="NZ_JAQDQF010000008.1"/>
</dbReference>
<keyword evidence="8" id="KW-1185">Reference proteome</keyword>
<evidence type="ECO:0000259" key="6">
    <source>
        <dbReference type="PROSITE" id="PS50850"/>
    </source>
</evidence>
<feature type="transmembrane region" description="Helical" evidence="5">
    <location>
        <begin position="279"/>
        <end position="302"/>
    </location>
</feature>
<dbReference type="InterPro" id="IPR011701">
    <property type="entry name" value="MFS"/>
</dbReference>
<dbReference type="PROSITE" id="PS51257">
    <property type="entry name" value="PROKAR_LIPOPROTEIN"/>
    <property type="match status" value="1"/>
</dbReference>
<evidence type="ECO:0000256" key="3">
    <source>
        <dbReference type="ARBA" id="ARBA00022989"/>
    </source>
</evidence>
<feature type="transmembrane region" description="Helical" evidence="5">
    <location>
        <begin position="83"/>
        <end position="106"/>
    </location>
</feature>
<keyword evidence="2 5" id="KW-0812">Transmembrane</keyword>
<dbReference type="InterPro" id="IPR020846">
    <property type="entry name" value="MFS_dom"/>
</dbReference>
<feature type="transmembrane region" description="Helical" evidence="5">
    <location>
        <begin position="12"/>
        <end position="38"/>
    </location>
</feature>
<reference evidence="7 8" key="1">
    <citation type="submission" date="2015-05" db="EMBL/GenBank/DDBJ databases">
        <title>Draft genome sequence of the bacterium Gordonia jacobaea a new member of the Gordonia genus.</title>
        <authorList>
            <person name="Jimenez-Galisteo G."/>
            <person name="Dominguez A."/>
            <person name="Munoz E."/>
            <person name="Vinas M."/>
        </authorList>
    </citation>
    <scope>NUCLEOTIDE SEQUENCE [LARGE SCALE GENOMIC DNA]</scope>
    <source>
        <strain evidence="8">mv1</strain>
    </source>
</reference>
<dbReference type="Gene3D" id="1.20.1720.10">
    <property type="entry name" value="Multidrug resistance protein D"/>
    <property type="match status" value="1"/>
</dbReference>
<name>A0ABR5IBT5_9ACTN</name>
<dbReference type="InterPro" id="IPR036259">
    <property type="entry name" value="MFS_trans_sf"/>
</dbReference>
<accession>A0ABR5IBT5</accession>
<feature type="transmembrane region" description="Helical" evidence="5">
    <location>
        <begin position="142"/>
        <end position="164"/>
    </location>
</feature>
<evidence type="ECO:0000256" key="2">
    <source>
        <dbReference type="ARBA" id="ARBA00022692"/>
    </source>
</evidence>
<dbReference type="Gene3D" id="1.20.1250.20">
    <property type="entry name" value="MFS general substrate transporter like domains"/>
    <property type="match status" value="1"/>
</dbReference>
<dbReference type="PANTHER" id="PTHR42718">
    <property type="entry name" value="MAJOR FACILITATOR SUPERFAMILY MULTIDRUG TRANSPORTER MFSC"/>
    <property type="match status" value="1"/>
</dbReference>
<protein>
    <recommendedName>
        <fullName evidence="6">Major facilitator superfamily (MFS) profile domain-containing protein</fullName>
    </recommendedName>
</protein>
<organism evidence="7 8">
    <name type="scientific">Gordonia jacobaea</name>
    <dbReference type="NCBI Taxonomy" id="122202"/>
    <lineage>
        <taxon>Bacteria</taxon>
        <taxon>Bacillati</taxon>
        <taxon>Actinomycetota</taxon>
        <taxon>Actinomycetes</taxon>
        <taxon>Mycobacteriales</taxon>
        <taxon>Gordoniaceae</taxon>
        <taxon>Gordonia</taxon>
    </lineage>
</organism>
<dbReference type="SUPFAM" id="SSF103473">
    <property type="entry name" value="MFS general substrate transporter"/>
    <property type="match status" value="2"/>
</dbReference>
<sequence>MENKSQSERRHSAGALLAVACGAPFLVALDLFVVNVAFDDIAKDFGGAQLTAVSWTLSAYAIVYAALLIPLGAASDRLGNRRGFIGGVVVFTAASALAACAPTLGVLIAARVLQAVGAAALTPASRALLVTSVPPERRAGAVRIWAATSGMAAALGPVVGGILVEISWRAAFLINVPIGIAFVIAAVRVFGRDSGVQKQQRLGAAVSVGMLTGAVLLAASSALGVLYLVQGDEWGWGSARAIAVLVAAVILGVAFVFIDRRSDDPLIPTRLFSRPEFSFGTAAMLLFSIAFAAGLLDGILLLQKGWGYSVIRSGLAVAPGPLMVPVAAVLVSRMARTVSPWLLAAAGAGLWAIGMVLIGISTDASDPNYAAGFLPGWLLGGFGVGLVIPALIATATSGLDAAIAGRGSAVITMSRQLGTTIGTSALVAMLGAGVTTGTWWVCAAFAAGATILALGPLVRRTSGQARAVAASNIG</sequence>
<evidence type="ECO:0000313" key="8">
    <source>
        <dbReference type="Proteomes" id="UP000037247"/>
    </source>
</evidence>
<dbReference type="Proteomes" id="UP000037247">
    <property type="component" value="Unassembled WGS sequence"/>
</dbReference>
<dbReference type="PROSITE" id="PS50850">
    <property type="entry name" value="MFS"/>
    <property type="match status" value="1"/>
</dbReference>
<proteinExistence type="predicted"/>
<feature type="transmembrane region" description="Helical" evidence="5">
    <location>
        <begin position="241"/>
        <end position="258"/>
    </location>
</feature>
<dbReference type="PANTHER" id="PTHR42718:SF48">
    <property type="entry name" value="CONSERVED TWO-DOMAIN MEMBRANE PROTEIN-RELATED"/>
    <property type="match status" value="1"/>
</dbReference>
<feature type="transmembrane region" description="Helical" evidence="5">
    <location>
        <begin position="50"/>
        <end position="71"/>
    </location>
</feature>
<feature type="domain" description="Major facilitator superfamily (MFS) profile" evidence="6">
    <location>
        <begin position="16"/>
        <end position="461"/>
    </location>
</feature>
<comment type="caution">
    <text evidence="7">The sequence shown here is derived from an EMBL/GenBank/DDBJ whole genome shotgun (WGS) entry which is preliminary data.</text>
</comment>
<feature type="transmembrane region" description="Helical" evidence="5">
    <location>
        <begin position="308"/>
        <end position="330"/>
    </location>
</feature>
<evidence type="ECO:0000256" key="5">
    <source>
        <dbReference type="SAM" id="Phobius"/>
    </source>
</evidence>
<gene>
    <name evidence="7" type="ORF">ABW18_12210</name>
</gene>
<keyword evidence="3 5" id="KW-1133">Transmembrane helix</keyword>
<feature type="transmembrane region" description="Helical" evidence="5">
    <location>
        <begin position="374"/>
        <end position="395"/>
    </location>
</feature>
<feature type="transmembrane region" description="Helical" evidence="5">
    <location>
        <begin position="342"/>
        <end position="362"/>
    </location>
</feature>
<dbReference type="CDD" id="cd17321">
    <property type="entry name" value="MFS_MMR_MDR_like"/>
    <property type="match status" value="1"/>
</dbReference>
<evidence type="ECO:0000256" key="1">
    <source>
        <dbReference type="ARBA" id="ARBA00004651"/>
    </source>
</evidence>
<comment type="subcellular location">
    <subcellularLocation>
        <location evidence="1">Cell membrane</location>
        <topology evidence="1">Multi-pass membrane protein</topology>
    </subcellularLocation>
</comment>
<feature type="transmembrane region" description="Helical" evidence="5">
    <location>
        <begin position="202"/>
        <end position="229"/>
    </location>
</feature>